<accession>A0A1Y2EQ70</accession>
<dbReference type="RefSeq" id="XP_040721879.1">
    <property type="nucleotide sequence ID" value="XM_040866510.1"/>
</dbReference>
<dbReference type="OrthoDB" id="10640415at2759"/>
<reference evidence="2 3" key="1">
    <citation type="submission" date="2016-07" db="EMBL/GenBank/DDBJ databases">
        <title>Pervasive Adenine N6-methylation of Active Genes in Fungi.</title>
        <authorList>
            <consortium name="DOE Joint Genome Institute"/>
            <person name="Mondo S.J."/>
            <person name="Dannebaum R.O."/>
            <person name="Kuo R.C."/>
            <person name="Labutti K."/>
            <person name="Haridas S."/>
            <person name="Kuo A."/>
            <person name="Salamov A."/>
            <person name="Ahrendt S.R."/>
            <person name="Lipzen A."/>
            <person name="Sullivan W."/>
            <person name="Andreopoulos W.B."/>
            <person name="Clum A."/>
            <person name="Lindquist E."/>
            <person name="Daum C."/>
            <person name="Ramamoorthy G.K."/>
            <person name="Gryganskyi A."/>
            <person name="Culley D."/>
            <person name="Magnuson J.K."/>
            <person name="James T.Y."/>
            <person name="O'Malley M.A."/>
            <person name="Stajich J.E."/>
            <person name="Spatafora J.W."/>
            <person name="Visel A."/>
            <person name="Grigoriev I.V."/>
        </authorList>
    </citation>
    <scope>NUCLEOTIDE SEQUENCE [LARGE SCALE GENOMIC DNA]</scope>
    <source>
        <strain evidence="2 3">12-1054</strain>
    </source>
</reference>
<feature type="region of interest" description="Disordered" evidence="1">
    <location>
        <begin position="188"/>
        <end position="207"/>
    </location>
</feature>
<evidence type="ECO:0000313" key="3">
    <source>
        <dbReference type="Proteomes" id="UP000193685"/>
    </source>
</evidence>
<dbReference type="AlphaFoldDB" id="A0A1Y2EQ70"/>
<dbReference type="EMBL" id="MCFI01000033">
    <property type="protein sequence ID" value="ORY73699.1"/>
    <property type="molecule type" value="Genomic_DNA"/>
</dbReference>
<sequence>MADKEAKLAAAKKRAAELKAKKKQSVQEESSAVDSKATEDSAEVPADSLAVADATKEKADETSDGQEALLVSNTAASSKELTELKASHEAAINLLKAELATLQATSKENVQPVTHSEEALSELKANADIALQAAAKAEAKVTELQTKNATLQSENRSILQQLTEMRSHLMQLQDEKLALVENMERLKQETAHSANRHSSTHRKLSKEFDRSAALQDVSLDSGSNVVPEVLKQGIQIDLTGWYDKHAGVVIEV</sequence>
<gene>
    <name evidence="2" type="ORF">BCR37DRAFT_231340</name>
</gene>
<dbReference type="Proteomes" id="UP000193685">
    <property type="component" value="Unassembled WGS sequence"/>
</dbReference>
<dbReference type="GeneID" id="63783109"/>
<protein>
    <submittedName>
        <fullName evidence="2">Uncharacterized protein</fullName>
    </submittedName>
</protein>
<comment type="caution">
    <text evidence="2">The sequence shown here is derived from an EMBL/GenBank/DDBJ whole genome shotgun (WGS) entry which is preliminary data.</text>
</comment>
<proteinExistence type="predicted"/>
<organism evidence="2 3">
    <name type="scientific">Protomyces lactucae-debilis</name>
    <dbReference type="NCBI Taxonomy" id="2754530"/>
    <lineage>
        <taxon>Eukaryota</taxon>
        <taxon>Fungi</taxon>
        <taxon>Dikarya</taxon>
        <taxon>Ascomycota</taxon>
        <taxon>Taphrinomycotina</taxon>
        <taxon>Taphrinomycetes</taxon>
        <taxon>Taphrinales</taxon>
        <taxon>Protomycetaceae</taxon>
        <taxon>Protomyces</taxon>
    </lineage>
</organism>
<evidence type="ECO:0000313" key="2">
    <source>
        <dbReference type="EMBL" id="ORY73699.1"/>
    </source>
</evidence>
<feature type="region of interest" description="Disordered" evidence="1">
    <location>
        <begin position="17"/>
        <end position="69"/>
    </location>
</feature>
<name>A0A1Y2EQ70_PROLT</name>
<feature type="compositionally biased region" description="Basic residues" evidence="1">
    <location>
        <begin position="194"/>
        <end position="204"/>
    </location>
</feature>
<keyword evidence="3" id="KW-1185">Reference proteome</keyword>
<evidence type="ECO:0000256" key="1">
    <source>
        <dbReference type="SAM" id="MobiDB-lite"/>
    </source>
</evidence>